<keyword evidence="3" id="KW-1185">Reference proteome</keyword>
<proteinExistence type="predicted"/>
<protein>
    <recommendedName>
        <fullName evidence="1">DUF4097 domain-containing protein</fullName>
    </recommendedName>
</protein>
<dbReference type="Proteomes" id="UP000613512">
    <property type="component" value="Unassembled WGS sequence"/>
</dbReference>
<evidence type="ECO:0000313" key="3">
    <source>
        <dbReference type="Proteomes" id="UP000613512"/>
    </source>
</evidence>
<gene>
    <name evidence="2" type="ORF">GCM10008025_22210</name>
</gene>
<feature type="domain" description="DUF4097" evidence="1">
    <location>
        <begin position="46"/>
        <end position="179"/>
    </location>
</feature>
<dbReference type="Pfam" id="PF13349">
    <property type="entry name" value="DUF4097"/>
    <property type="match status" value="1"/>
</dbReference>
<reference evidence="2" key="2">
    <citation type="submission" date="2020-09" db="EMBL/GenBank/DDBJ databases">
        <authorList>
            <person name="Sun Q."/>
            <person name="Zhou Y."/>
        </authorList>
    </citation>
    <scope>NUCLEOTIDE SEQUENCE</scope>
    <source>
        <strain evidence="2">CGMCC 1.12408</strain>
    </source>
</reference>
<reference evidence="2" key="1">
    <citation type="journal article" date="2014" name="Int. J. Syst. Evol. Microbiol.">
        <title>Complete genome sequence of Corynebacterium casei LMG S-19264T (=DSM 44701T), isolated from a smear-ripened cheese.</title>
        <authorList>
            <consortium name="US DOE Joint Genome Institute (JGI-PGF)"/>
            <person name="Walter F."/>
            <person name="Albersmeier A."/>
            <person name="Kalinowski J."/>
            <person name="Ruckert C."/>
        </authorList>
    </citation>
    <scope>NUCLEOTIDE SEQUENCE</scope>
    <source>
        <strain evidence="2">CGMCC 1.12408</strain>
    </source>
</reference>
<name>A0A916W932_9BACI</name>
<dbReference type="AlphaFoldDB" id="A0A916W932"/>
<dbReference type="RefSeq" id="WP_188384732.1">
    <property type="nucleotide sequence ID" value="NZ_BMEY01000010.1"/>
</dbReference>
<accession>A0A916W932</accession>
<organism evidence="2 3">
    <name type="scientific">Ornithinibacillus halotolerans</name>
    <dbReference type="NCBI Taxonomy" id="1274357"/>
    <lineage>
        <taxon>Bacteria</taxon>
        <taxon>Bacillati</taxon>
        <taxon>Bacillota</taxon>
        <taxon>Bacilli</taxon>
        <taxon>Bacillales</taxon>
        <taxon>Bacillaceae</taxon>
        <taxon>Ornithinibacillus</taxon>
    </lineage>
</organism>
<dbReference type="EMBL" id="BMEY01000010">
    <property type="protein sequence ID" value="GGA78286.1"/>
    <property type="molecule type" value="Genomic_DNA"/>
</dbReference>
<comment type="caution">
    <text evidence="2">The sequence shown here is derived from an EMBL/GenBank/DDBJ whole genome shotgun (WGS) entry which is preliminary data.</text>
</comment>
<evidence type="ECO:0000313" key="2">
    <source>
        <dbReference type="EMBL" id="GGA78286.1"/>
    </source>
</evidence>
<dbReference type="InterPro" id="IPR025164">
    <property type="entry name" value="Toastrack_DUF4097"/>
</dbReference>
<evidence type="ECO:0000259" key="1">
    <source>
        <dbReference type="Pfam" id="PF13349"/>
    </source>
</evidence>
<sequence>MPKLKMLMMIASTLVVVGIVGVLFTFKSAGAGEEINDTKVIQNPNITEVSVESENATILVLPTSDDLISVTFEAKESKYDKYKFDINEEGDTLSIELKEKTIRFINFHLDFDFSGPKITVYLPEKQYEELIVDNINGKINVDSINVDNINAKTVNGRIEIEETNTNSTTVSSENGSVILKHVNGDITSDLVNGSTTFITDNLNRSIDLESVNGKITVQTTEEPTNATIEVDVVNGKVSVFENDTRSMVYGNGEHKIQLKTVNGSVTVSK</sequence>